<dbReference type="Gene3D" id="2.40.37.20">
    <property type="entry name" value="D-serine dehydratase-like domain"/>
    <property type="match status" value="1"/>
</dbReference>
<feature type="domain" description="D-serine dehydratase-like" evidence="12">
    <location>
        <begin position="259"/>
        <end position="357"/>
    </location>
</feature>
<dbReference type="Pfam" id="PF01168">
    <property type="entry name" value="Ala_racemase_N"/>
    <property type="match status" value="1"/>
</dbReference>
<evidence type="ECO:0000313" key="14">
    <source>
        <dbReference type="RefSeq" id="XP_054847985.1"/>
    </source>
</evidence>
<dbReference type="GO" id="GO:0046872">
    <property type="term" value="F:metal ion binding"/>
    <property type="evidence" value="ECO:0007669"/>
    <property type="project" value="UniProtKB-KW"/>
</dbReference>
<dbReference type="RefSeq" id="XP_054847985.1">
    <property type="nucleotide sequence ID" value="XM_054992010.1"/>
</dbReference>
<evidence type="ECO:0000256" key="5">
    <source>
        <dbReference type="ARBA" id="ARBA00022833"/>
    </source>
</evidence>
<evidence type="ECO:0000256" key="6">
    <source>
        <dbReference type="ARBA" id="ARBA00022898"/>
    </source>
</evidence>
<dbReference type="AlphaFoldDB" id="A0AA97L9G9"/>
<dbReference type="InterPro" id="IPR042208">
    <property type="entry name" value="D-ser_dehydrat-like_sf"/>
</dbReference>
<proteinExistence type="inferred from homology"/>
<keyword evidence="13" id="KW-1185">Reference proteome</keyword>
<dbReference type="EC" id="4.3.1.18" evidence="9"/>
<evidence type="ECO:0000256" key="3">
    <source>
        <dbReference type="ARBA" id="ARBA00005323"/>
    </source>
</evidence>
<keyword evidence="6" id="KW-0663">Pyridoxal phosphate</keyword>
<evidence type="ECO:0000259" key="12">
    <source>
        <dbReference type="SMART" id="SM01119"/>
    </source>
</evidence>
<evidence type="ECO:0000256" key="8">
    <source>
        <dbReference type="ARBA" id="ARBA00051198"/>
    </source>
</evidence>
<name>A0AA97L9G9_EUBMA</name>
<sequence>MLSGQRVEELRTPAFTVDLDVVKRNVQQMTERFRALGVSLRPHMKTHKTLEGGDLMTGGSRRRIVVSTLAEARFFADGGFDDILYAYPLPFDKVAECAALAEKLESFHVLVDSPEALALLKRRPLHQGKRWKVWLKIDCENNRAGLRHTDPAALELAKAIATGSTELAGVYAHCGNSYHCQGVPEIQSVAQTTTKLVLQFTEKLQKEGVPCPVASIGSTPTCSHPVPEMAQLHEVHPGNYIFYDVQQTMIGSCQLKDVAVRVLTRVIGHYPHRNQLLVDCGWTGLSLHSLGQLPTGYALVDGHPDLKLVGMTQEHGRIESITGQLDFAQFPLGSLLALIPYHACATAAMHPVYYVCIKGQVVATWKPIKGW</sequence>
<comment type="cofactor">
    <cofactor evidence="2">
        <name>Zn(2+)</name>
        <dbReference type="ChEBI" id="CHEBI:29105"/>
    </cofactor>
</comment>
<dbReference type="InterPro" id="IPR029066">
    <property type="entry name" value="PLP-binding_barrel"/>
</dbReference>
<evidence type="ECO:0000256" key="4">
    <source>
        <dbReference type="ARBA" id="ARBA00022723"/>
    </source>
</evidence>
<evidence type="ECO:0000256" key="10">
    <source>
        <dbReference type="ARBA" id="ARBA00069616"/>
    </source>
</evidence>
<dbReference type="PANTHER" id="PTHR28004:SF2">
    <property type="entry name" value="D-SERINE DEHYDRATASE"/>
    <property type="match status" value="1"/>
</dbReference>
<evidence type="ECO:0000256" key="1">
    <source>
        <dbReference type="ARBA" id="ARBA00001933"/>
    </source>
</evidence>
<dbReference type="KEGG" id="emc:129337978"/>
<dbReference type="Gene3D" id="3.20.20.10">
    <property type="entry name" value="Alanine racemase"/>
    <property type="match status" value="1"/>
</dbReference>
<accession>A0AA97L9G9</accession>
<dbReference type="Pfam" id="PF14031">
    <property type="entry name" value="D-ser_dehydrat"/>
    <property type="match status" value="1"/>
</dbReference>
<dbReference type="GO" id="GO:0036088">
    <property type="term" value="P:D-serine catabolic process"/>
    <property type="evidence" value="ECO:0007669"/>
    <property type="project" value="TreeGrafter"/>
</dbReference>
<gene>
    <name evidence="14" type="primary">LOC129337978</name>
</gene>
<keyword evidence="4" id="KW-0479">Metal-binding</keyword>
<dbReference type="InterPro" id="IPR026956">
    <property type="entry name" value="D-ser_dehydrat-like_dom"/>
</dbReference>
<comment type="cofactor">
    <cofactor evidence="1">
        <name>pyridoxal 5'-phosphate</name>
        <dbReference type="ChEBI" id="CHEBI:597326"/>
    </cofactor>
</comment>
<organism evidence="13 14">
    <name type="scientific">Eublepharis macularius</name>
    <name type="common">Leopard gecko</name>
    <name type="synonym">Cyrtodactylus macularius</name>
    <dbReference type="NCBI Taxonomy" id="481883"/>
    <lineage>
        <taxon>Eukaryota</taxon>
        <taxon>Metazoa</taxon>
        <taxon>Chordata</taxon>
        <taxon>Craniata</taxon>
        <taxon>Vertebrata</taxon>
        <taxon>Euteleostomi</taxon>
        <taxon>Lepidosauria</taxon>
        <taxon>Squamata</taxon>
        <taxon>Bifurcata</taxon>
        <taxon>Gekkota</taxon>
        <taxon>Eublepharidae</taxon>
        <taxon>Eublepharinae</taxon>
        <taxon>Eublepharis</taxon>
    </lineage>
</organism>
<comment type="similarity">
    <text evidence="3">Belongs to the DSD1 family.</text>
</comment>
<dbReference type="InterPro" id="IPR051466">
    <property type="entry name" value="D-amino_acid_metab_enzyme"/>
</dbReference>
<evidence type="ECO:0000256" key="11">
    <source>
        <dbReference type="ARBA" id="ARBA00075219"/>
    </source>
</evidence>
<dbReference type="Proteomes" id="UP001190640">
    <property type="component" value="Chromosome 11"/>
</dbReference>
<dbReference type="FunFam" id="3.20.20.10:FF:000016">
    <property type="entry name" value="D-serine dehydratase"/>
    <property type="match status" value="1"/>
</dbReference>
<dbReference type="SMART" id="SM01119">
    <property type="entry name" value="D-ser_dehydrat"/>
    <property type="match status" value="1"/>
</dbReference>
<dbReference type="GeneID" id="129337978"/>
<dbReference type="PANTHER" id="PTHR28004">
    <property type="entry name" value="ZGC:162816-RELATED"/>
    <property type="match status" value="1"/>
</dbReference>
<evidence type="ECO:0000256" key="2">
    <source>
        <dbReference type="ARBA" id="ARBA00001947"/>
    </source>
</evidence>
<keyword evidence="7" id="KW-0456">Lyase</keyword>
<keyword evidence="5" id="KW-0862">Zinc</keyword>
<dbReference type="InterPro" id="IPR001608">
    <property type="entry name" value="Ala_racemase_N"/>
</dbReference>
<evidence type="ECO:0000256" key="9">
    <source>
        <dbReference type="ARBA" id="ARBA00066349"/>
    </source>
</evidence>
<protein>
    <recommendedName>
        <fullName evidence="10">D-serine dehydratase</fullName>
        <ecNumber evidence="9">4.3.1.18</ecNumber>
    </recommendedName>
    <alternativeName>
        <fullName evidence="11">D-serine deaminase</fullName>
    </alternativeName>
</protein>
<dbReference type="GO" id="GO:0008721">
    <property type="term" value="F:D-serine ammonia-lyase activity"/>
    <property type="evidence" value="ECO:0007669"/>
    <property type="project" value="UniProtKB-EC"/>
</dbReference>
<comment type="catalytic activity">
    <reaction evidence="8">
        <text>D-serine = pyruvate + NH4(+)</text>
        <dbReference type="Rhea" id="RHEA:13977"/>
        <dbReference type="ChEBI" id="CHEBI:15361"/>
        <dbReference type="ChEBI" id="CHEBI:28938"/>
        <dbReference type="ChEBI" id="CHEBI:35247"/>
        <dbReference type="EC" id="4.3.1.18"/>
    </reaction>
    <physiologicalReaction direction="left-to-right" evidence="8">
        <dbReference type="Rhea" id="RHEA:13978"/>
    </physiologicalReaction>
</comment>
<dbReference type="SUPFAM" id="SSF51419">
    <property type="entry name" value="PLP-binding barrel"/>
    <property type="match status" value="1"/>
</dbReference>
<reference evidence="14" key="1">
    <citation type="submission" date="2025-08" db="UniProtKB">
        <authorList>
            <consortium name="RefSeq"/>
        </authorList>
    </citation>
    <scope>IDENTIFICATION</scope>
    <source>
        <tissue evidence="14">Blood</tissue>
    </source>
</reference>
<evidence type="ECO:0000313" key="13">
    <source>
        <dbReference type="Proteomes" id="UP001190640"/>
    </source>
</evidence>
<evidence type="ECO:0000256" key="7">
    <source>
        <dbReference type="ARBA" id="ARBA00023239"/>
    </source>
</evidence>